<evidence type="ECO:0000313" key="12">
    <source>
        <dbReference type="Proteomes" id="UP000053664"/>
    </source>
</evidence>
<comment type="subcellular location">
    <subcellularLocation>
        <location evidence="2 10">Endoplasmic reticulum membrane</location>
        <topology evidence="2 10">Single-pass type I membrane protein</topology>
    </subcellularLocation>
</comment>
<dbReference type="Pfam" id="PF04597">
    <property type="entry name" value="Ribophorin_I"/>
    <property type="match status" value="1"/>
</dbReference>
<dbReference type="PANTHER" id="PTHR21049">
    <property type="entry name" value="RIBOPHORIN I"/>
    <property type="match status" value="1"/>
</dbReference>
<evidence type="ECO:0000256" key="9">
    <source>
        <dbReference type="ARBA" id="ARBA00023136"/>
    </source>
</evidence>
<evidence type="ECO:0000313" key="11">
    <source>
        <dbReference type="EMBL" id="EPQ27921.1"/>
    </source>
</evidence>
<evidence type="ECO:0000256" key="10">
    <source>
        <dbReference type="RuleBase" id="RU361143"/>
    </source>
</evidence>
<organism evidence="11 12">
    <name type="scientific">Pseudozyma flocculosa PF-1</name>
    <dbReference type="NCBI Taxonomy" id="1277687"/>
    <lineage>
        <taxon>Eukaryota</taxon>
        <taxon>Fungi</taxon>
        <taxon>Dikarya</taxon>
        <taxon>Basidiomycota</taxon>
        <taxon>Ustilaginomycotina</taxon>
        <taxon>Ustilaginomycetes</taxon>
        <taxon>Ustilaginales</taxon>
        <taxon>Ustilaginaceae</taxon>
        <taxon>Pseudozyma</taxon>
    </lineage>
</organism>
<gene>
    <name evidence="11" type="ORF">PFL1_04665</name>
</gene>
<dbReference type="eggNOG" id="KOG2291">
    <property type="taxonomic scope" value="Eukaryota"/>
</dbReference>
<feature type="transmembrane region" description="Helical" evidence="10">
    <location>
        <begin position="545"/>
        <end position="562"/>
    </location>
</feature>
<dbReference type="EMBL" id="KE361637">
    <property type="protein sequence ID" value="EPQ27921.1"/>
    <property type="molecule type" value="Genomic_DNA"/>
</dbReference>
<dbReference type="GeneID" id="19318766"/>
<dbReference type="HOGENOM" id="CLU_031381_1_0_1"/>
<keyword evidence="8 10" id="KW-1133">Transmembrane helix</keyword>
<comment type="function">
    <text evidence="1 10">Subunit of the oligosaccharyl transferase (OST) complex that catalyzes the initial transfer of a defined glycan (Glc(3)Man(9)GlcNAc(2) in eukaryotes) from the lipid carrier dolichol-pyrophosphate to an asparagine residue within an Asn-X-Ser/Thr consensus motif in nascent polypeptide chains, the first step in protein N-glycosylation. N-glycosylation occurs cotranslationally and the complex associates with the Sec61 complex at the channel-forming translocon complex that mediates protein translocation across the endoplasmic reticulum (ER). All subunits are required for a maximal enzyme activity.</text>
</comment>
<keyword evidence="9 10" id="KW-0472">Membrane</keyword>
<keyword evidence="5 10" id="KW-0812">Transmembrane</keyword>
<dbReference type="GO" id="GO:0008250">
    <property type="term" value="C:oligosaccharyltransferase complex"/>
    <property type="evidence" value="ECO:0007669"/>
    <property type="project" value="UniProtKB-UniRule"/>
</dbReference>
<feature type="chain" id="PRO_5005102825" description="Dolichyl-diphosphooligosaccharide--protein glycosyltransferase subunit 1" evidence="10">
    <location>
        <begin position="31"/>
        <end position="570"/>
    </location>
</feature>
<evidence type="ECO:0000256" key="8">
    <source>
        <dbReference type="ARBA" id="ARBA00022989"/>
    </source>
</evidence>
<protein>
    <recommendedName>
        <fullName evidence="10">Dolichyl-diphosphooligosaccharide--protein glycosyltransferase subunit 1</fullName>
    </recommendedName>
</protein>
<dbReference type="OrthoDB" id="310030at2759"/>
<evidence type="ECO:0000256" key="6">
    <source>
        <dbReference type="ARBA" id="ARBA00022729"/>
    </source>
</evidence>
<dbReference type="PANTHER" id="PTHR21049:SF0">
    <property type="entry name" value="DOLICHYL-DIPHOSPHOOLIGOSACCHARIDE--PROTEIN GLYCOSYLTRANSFERASE SUBUNIT 1"/>
    <property type="match status" value="1"/>
</dbReference>
<sequence length="570" mass="60384">MKIPTARSLPSLLLAASSALLAVGISTAVAAASATAATAAAAKGGSGDATLRAMLPSSADWTNLNYVKQLDLGGSVSHLLTSVTLQSNLAHDDVDGAEAVQLYFFTLPADEARALSWARASVRPAASSLLAKYGGIPKGQRPVLDFNPLGPLADDADTYLFSVPVPVAAFAQAGGDNDDAAAGKDAGLMLSLEASLNHITKPLPASIKQTESQFLVWTGDVDVRSPYPTVAGRVKVKSSHPRIVSYEPTEPATKVGSTITFGPYSSVPAFSPTTAVAAASVRQGKVHYQHDQPVVSLVSLERTVEISHWGDNLAVEDRIWLRNDGPQLKGHFSRIDHQMSSFYKQGSSHALTTLAMHLPPGARDAYFVDQIGNVSTSHFRPLPATPSPPTTPLNLLPPTKASLLELQPRFPLLGGWNYSFVVGFNLPLSQGGWLKTVAGDESSSSAAAAGVGGTVYSAAIPFLTPITDMAIDEATVRIVLPEGAEPLDLALPFDVESSTEEVTKTYLDTRGRKTIVLRRTNNSERIGQLVYIRYRLSALDHLNKVVAVATAVAGLFVLAIVGRRIDVRIK</sequence>
<name>A0A061HBG1_9BASI</name>
<comment type="similarity">
    <text evidence="4 10">Belongs to the OST1 family.</text>
</comment>
<dbReference type="UniPathway" id="UPA00378"/>
<comment type="pathway">
    <text evidence="3 10">Protein modification; protein glycosylation.</text>
</comment>
<dbReference type="RefSeq" id="XP_007880382.1">
    <property type="nucleotide sequence ID" value="XM_007882191.1"/>
</dbReference>
<evidence type="ECO:0000256" key="2">
    <source>
        <dbReference type="ARBA" id="ARBA00004115"/>
    </source>
</evidence>
<dbReference type="InterPro" id="IPR007676">
    <property type="entry name" value="Ribophorin_I"/>
</dbReference>
<accession>A0A061HBG1</accession>
<reference evidence="11 12" key="1">
    <citation type="journal article" date="2013" name="Plant Cell">
        <title>The transition from a phytopathogenic smut ancestor to an anamorphic biocontrol agent deciphered by comparative whole-genome analysis.</title>
        <authorList>
            <person name="Lefebvre F."/>
            <person name="Joly D.L."/>
            <person name="Labbe C."/>
            <person name="Teichmann B."/>
            <person name="Linning R."/>
            <person name="Belzile F."/>
            <person name="Bakkeren G."/>
            <person name="Belanger R.R."/>
        </authorList>
    </citation>
    <scope>NUCLEOTIDE SEQUENCE [LARGE SCALE GENOMIC DNA]</scope>
    <source>
        <strain evidence="11 12">PF-1</strain>
    </source>
</reference>
<dbReference type="GO" id="GO:0018279">
    <property type="term" value="P:protein N-linked glycosylation via asparagine"/>
    <property type="evidence" value="ECO:0007669"/>
    <property type="project" value="TreeGrafter"/>
</dbReference>
<keyword evidence="7 10" id="KW-0256">Endoplasmic reticulum</keyword>
<comment type="subunit">
    <text evidence="10">Component of the oligosaccharyltransferase (OST) complex.</text>
</comment>
<dbReference type="AlphaFoldDB" id="A0A061HBG1"/>
<evidence type="ECO:0000256" key="7">
    <source>
        <dbReference type="ARBA" id="ARBA00022824"/>
    </source>
</evidence>
<evidence type="ECO:0000256" key="1">
    <source>
        <dbReference type="ARBA" id="ARBA00002791"/>
    </source>
</evidence>
<dbReference type="Proteomes" id="UP000053664">
    <property type="component" value="Unassembled WGS sequence"/>
</dbReference>
<keyword evidence="6 10" id="KW-0732">Signal</keyword>
<dbReference type="KEGG" id="pfp:PFL1_04665"/>
<feature type="signal peptide" evidence="10">
    <location>
        <begin position="1"/>
        <end position="30"/>
    </location>
</feature>
<evidence type="ECO:0000256" key="3">
    <source>
        <dbReference type="ARBA" id="ARBA00004922"/>
    </source>
</evidence>
<evidence type="ECO:0000256" key="4">
    <source>
        <dbReference type="ARBA" id="ARBA00008905"/>
    </source>
</evidence>
<evidence type="ECO:0000256" key="5">
    <source>
        <dbReference type="ARBA" id="ARBA00022692"/>
    </source>
</evidence>
<proteinExistence type="inferred from homology"/>